<proteinExistence type="predicted"/>
<organism evidence="1 2">
    <name type="scientific">Acidithiobacillus ferrooxidans</name>
    <name type="common">Thiobacillus ferrooxidans</name>
    <dbReference type="NCBI Taxonomy" id="920"/>
    <lineage>
        <taxon>Bacteria</taxon>
        <taxon>Pseudomonadati</taxon>
        <taxon>Pseudomonadota</taxon>
        <taxon>Acidithiobacillia</taxon>
        <taxon>Acidithiobacillales</taxon>
        <taxon>Acidithiobacillaceae</taxon>
        <taxon>Acidithiobacillus</taxon>
    </lineage>
</organism>
<dbReference type="AlphaFoldDB" id="A0A179B8U5"/>
<accession>A0A179B8U5</accession>
<dbReference type="EMBL" id="LVXZ01000174">
    <property type="protein sequence ID" value="OAP88106.1"/>
    <property type="molecule type" value="Genomic_DNA"/>
</dbReference>
<name>A0A179B8U5_ACIFR</name>
<comment type="caution">
    <text evidence="1">The sequence shown here is derived from an EMBL/GenBank/DDBJ whole genome shotgun (WGS) entry which is preliminary data.</text>
</comment>
<gene>
    <name evidence="1" type="ORF">A4H96_11820</name>
</gene>
<evidence type="ECO:0000313" key="2">
    <source>
        <dbReference type="Proteomes" id="UP000078302"/>
    </source>
</evidence>
<protein>
    <submittedName>
        <fullName evidence="1">Uncharacterized protein</fullName>
    </submittedName>
</protein>
<sequence length="162" mass="18124">MNNIDDMIYFDQRAADGSKFRLVNQNDREIVEIKTLELILVETAKYKEDFRKQAQVFVAWLAGTERGALLRTDEEKRMLGDLIMKRGDALAPNSMEAQRVYAELVRLGAEIAEARIKLIEERARAAVRVAVDNSSSGDAGTADQPKTVKARKATANLRLVSV</sequence>
<keyword evidence="2" id="KW-1185">Reference proteome</keyword>
<dbReference type="Proteomes" id="UP000078302">
    <property type="component" value="Unassembled WGS sequence"/>
</dbReference>
<reference evidence="1 2" key="1">
    <citation type="submission" date="2016-04" db="EMBL/GenBank/DDBJ databases">
        <title>Acidithiobacillus ferrooxidans genome sequencing and assembly.</title>
        <authorList>
            <person name="Zhou Z."/>
        </authorList>
    </citation>
    <scope>NUCLEOTIDE SEQUENCE [LARGE SCALE GENOMIC DNA]</scope>
    <source>
        <strain evidence="1 2">BY0502</strain>
    </source>
</reference>
<dbReference type="RefSeq" id="WP_064219780.1">
    <property type="nucleotide sequence ID" value="NZ_LVXZ01000174.1"/>
</dbReference>
<evidence type="ECO:0000313" key="1">
    <source>
        <dbReference type="EMBL" id="OAP88106.1"/>
    </source>
</evidence>